<evidence type="ECO:0000256" key="1">
    <source>
        <dbReference type="SAM" id="Phobius"/>
    </source>
</evidence>
<keyword evidence="1" id="KW-0472">Membrane</keyword>
<name>A0A7W5FTD4_9BURK</name>
<proteinExistence type="predicted"/>
<keyword evidence="1" id="KW-0812">Transmembrane</keyword>
<dbReference type="RefSeq" id="WP_221208046.1">
    <property type="nucleotide sequence ID" value="NZ_JACHXD010000002.1"/>
</dbReference>
<organism evidence="2 3">
    <name type="scientific">Pseudoduganella violacea</name>
    <dbReference type="NCBI Taxonomy" id="1715466"/>
    <lineage>
        <taxon>Bacteria</taxon>
        <taxon>Pseudomonadati</taxon>
        <taxon>Pseudomonadota</taxon>
        <taxon>Betaproteobacteria</taxon>
        <taxon>Burkholderiales</taxon>
        <taxon>Oxalobacteraceae</taxon>
        <taxon>Telluria group</taxon>
        <taxon>Pseudoduganella</taxon>
    </lineage>
</organism>
<dbReference type="AlphaFoldDB" id="A0A7W5FTD4"/>
<reference evidence="2 3" key="1">
    <citation type="submission" date="2020-08" db="EMBL/GenBank/DDBJ databases">
        <title>Genomic Encyclopedia of Type Strains, Phase III (KMG-III): the genomes of soil and plant-associated and newly described type strains.</title>
        <authorList>
            <person name="Whitman W."/>
        </authorList>
    </citation>
    <scope>NUCLEOTIDE SEQUENCE [LARGE SCALE GENOMIC DNA]</scope>
    <source>
        <strain evidence="2 3">CECT 8897</strain>
    </source>
</reference>
<evidence type="ECO:0000313" key="3">
    <source>
        <dbReference type="Proteomes" id="UP000541535"/>
    </source>
</evidence>
<gene>
    <name evidence="2" type="ORF">FHS03_001099</name>
</gene>
<protein>
    <submittedName>
        <fullName evidence="2">Uncharacterized protein</fullName>
    </submittedName>
</protein>
<evidence type="ECO:0000313" key="2">
    <source>
        <dbReference type="EMBL" id="MBB3118073.1"/>
    </source>
</evidence>
<keyword evidence="3" id="KW-1185">Reference proteome</keyword>
<dbReference type="Proteomes" id="UP000541535">
    <property type="component" value="Unassembled WGS sequence"/>
</dbReference>
<dbReference type="EMBL" id="JACHXD010000002">
    <property type="protein sequence ID" value="MBB3118073.1"/>
    <property type="molecule type" value="Genomic_DNA"/>
</dbReference>
<accession>A0A7W5FTD4</accession>
<sequence>MAAPLPQTYLATGLVPRLPTAVLCTGIGLFSVLLCCGLIRDTVTKGRIEQKRFAYLVQPAPSILASFHETSDHETGQSFQR</sequence>
<comment type="caution">
    <text evidence="2">The sequence shown here is derived from an EMBL/GenBank/DDBJ whole genome shotgun (WGS) entry which is preliminary data.</text>
</comment>
<keyword evidence="1" id="KW-1133">Transmembrane helix</keyword>
<feature type="transmembrane region" description="Helical" evidence="1">
    <location>
        <begin position="20"/>
        <end position="39"/>
    </location>
</feature>